<reference evidence="2 3" key="1">
    <citation type="journal article" date="2018" name="Nat. Ecol. Evol.">
        <title>Shark genomes provide insights into elasmobranch evolution and the origin of vertebrates.</title>
        <authorList>
            <person name="Hara Y"/>
            <person name="Yamaguchi K"/>
            <person name="Onimaru K"/>
            <person name="Kadota M"/>
            <person name="Koyanagi M"/>
            <person name="Keeley SD"/>
            <person name="Tatsumi K"/>
            <person name="Tanaka K"/>
            <person name="Motone F"/>
            <person name="Kageyama Y"/>
            <person name="Nozu R"/>
            <person name="Adachi N"/>
            <person name="Nishimura O"/>
            <person name="Nakagawa R"/>
            <person name="Tanegashima C"/>
            <person name="Kiyatake I"/>
            <person name="Matsumoto R"/>
            <person name="Murakumo K"/>
            <person name="Nishida K"/>
            <person name="Terakita A"/>
            <person name="Kuratani S"/>
            <person name="Sato K"/>
            <person name="Hyodo S Kuraku.S."/>
        </authorList>
    </citation>
    <scope>NUCLEOTIDE SEQUENCE [LARGE SCALE GENOMIC DNA]</scope>
</reference>
<protein>
    <submittedName>
        <fullName evidence="2">Uncharacterized protein</fullName>
    </submittedName>
</protein>
<evidence type="ECO:0000313" key="3">
    <source>
        <dbReference type="Proteomes" id="UP000287033"/>
    </source>
</evidence>
<feature type="region of interest" description="Disordered" evidence="1">
    <location>
        <begin position="14"/>
        <end position="44"/>
    </location>
</feature>
<dbReference type="Proteomes" id="UP000287033">
    <property type="component" value="Unassembled WGS sequence"/>
</dbReference>
<dbReference type="EMBL" id="BEZZ01081442">
    <property type="protein sequence ID" value="GCC42569.1"/>
    <property type="molecule type" value="Genomic_DNA"/>
</dbReference>
<organism evidence="2 3">
    <name type="scientific">Chiloscyllium punctatum</name>
    <name type="common">Brownbanded bambooshark</name>
    <name type="synonym">Hemiscyllium punctatum</name>
    <dbReference type="NCBI Taxonomy" id="137246"/>
    <lineage>
        <taxon>Eukaryota</taxon>
        <taxon>Metazoa</taxon>
        <taxon>Chordata</taxon>
        <taxon>Craniata</taxon>
        <taxon>Vertebrata</taxon>
        <taxon>Chondrichthyes</taxon>
        <taxon>Elasmobranchii</taxon>
        <taxon>Galeomorphii</taxon>
        <taxon>Galeoidea</taxon>
        <taxon>Orectolobiformes</taxon>
        <taxon>Hemiscylliidae</taxon>
        <taxon>Chiloscyllium</taxon>
    </lineage>
</organism>
<accession>A0A401TIU2</accession>
<name>A0A401TIU2_CHIPU</name>
<evidence type="ECO:0000256" key="1">
    <source>
        <dbReference type="SAM" id="MobiDB-lite"/>
    </source>
</evidence>
<comment type="caution">
    <text evidence="2">The sequence shown here is derived from an EMBL/GenBank/DDBJ whole genome shotgun (WGS) entry which is preliminary data.</text>
</comment>
<feature type="non-terminal residue" evidence="2">
    <location>
        <position position="1"/>
    </location>
</feature>
<sequence length="44" mass="4978">IQMLNAELLCGFTRNEDEESLNTDGVRTDNIPVHPLNHDPKTET</sequence>
<evidence type="ECO:0000313" key="2">
    <source>
        <dbReference type="EMBL" id="GCC42569.1"/>
    </source>
</evidence>
<gene>
    <name evidence="2" type="ORF">chiPu_0026514</name>
</gene>
<keyword evidence="3" id="KW-1185">Reference proteome</keyword>
<proteinExistence type="predicted"/>
<dbReference type="AlphaFoldDB" id="A0A401TIU2"/>